<evidence type="ECO:0000256" key="2">
    <source>
        <dbReference type="ARBA" id="ARBA00022670"/>
    </source>
</evidence>
<dbReference type="Pfam" id="PF03575">
    <property type="entry name" value="Peptidase_S51"/>
    <property type="match status" value="1"/>
</dbReference>
<sequence length="206" mass="23008">MKNIILTSSFADVADVLKKPMMLNFKTSETVGIIPTASLVEDYTGYMDETRTWFKENAINTIELDLLNSSTAELQKQIESLDVLLVTGGNTFYLLQELKRTNVDNVIIEFINAGKLYIGESAGSVILSPNITYVESMDDRSVATFLTNECGLSVVDFYTVPHYKSEPFIDTADKVINQYSELVPLKIISNNQCISIRGNEIKINTL</sequence>
<keyword evidence="6" id="KW-1185">Reference proteome</keyword>
<dbReference type="RefSeq" id="WP_187534768.1">
    <property type="nucleotide sequence ID" value="NZ_CBCSHU010000003.1"/>
</dbReference>
<keyword evidence="4" id="KW-0720">Serine protease</keyword>
<dbReference type="GO" id="GO:0006508">
    <property type="term" value="P:proteolysis"/>
    <property type="evidence" value="ECO:0007669"/>
    <property type="project" value="UniProtKB-KW"/>
</dbReference>
<keyword evidence="3" id="KW-0378">Hydrolase</keyword>
<organism evidence="5 6">
    <name type="scientific">Erysipelothrix inopinata</name>
    <dbReference type="NCBI Taxonomy" id="225084"/>
    <lineage>
        <taxon>Bacteria</taxon>
        <taxon>Bacillati</taxon>
        <taxon>Bacillota</taxon>
        <taxon>Erysipelotrichia</taxon>
        <taxon>Erysipelotrichales</taxon>
        <taxon>Erysipelotrichaceae</taxon>
        <taxon>Erysipelothrix</taxon>
    </lineage>
</organism>
<comment type="similarity">
    <text evidence="1">Belongs to the peptidase S51 family.</text>
</comment>
<gene>
    <name evidence="5" type="ORF">H9L01_04230</name>
</gene>
<accession>A0A7G9S144</accession>
<dbReference type="KEGG" id="eio:H9L01_04230"/>
<dbReference type="Proteomes" id="UP000515928">
    <property type="component" value="Chromosome"/>
</dbReference>
<dbReference type="PANTHER" id="PTHR20842:SF0">
    <property type="entry name" value="ALPHA-ASPARTYL DIPEPTIDASE"/>
    <property type="match status" value="1"/>
</dbReference>
<keyword evidence="2" id="KW-0645">Protease</keyword>
<reference evidence="5 6" key="1">
    <citation type="submission" date="2020-08" db="EMBL/GenBank/DDBJ databases">
        <title>Genome sequence of Erysipelothrix inopinata DSM 15511T.</title>
        <authorList>
            <person name="Hyun D.-W."/>
            <person name="Bae J.-W."/>
        </authorList>
    </citation>
    <scope>NUCLEOTIDE SEQUENCE [LARGE SCALE GENOMIC DNA]</scope>
    <source>
        <strain evidence="5 6">DSM 15511</strain>
    </source>
</reference>
<protein>
    <submittedName>
        <fullName evidence="5">Type 1 glutamine amidotransferase-like domain-containing protein</fullName>
    </submittedName>
</protein>
<dbReference type="PANTHER" id="PTHR20842">
    <property type="entry name" value="PROTEASE S51 ALPHA-ASPARTYL DIPEPTIDASE"/>
    <property type="match status" value="1"/>
</dbReference>
<evidence type="ECO:0000256" key="1">
    <source>
        <dbReference type="ARBA" id="ARBA00006534"/>
    </source>
</evidence>
<dbReference type="GO" id="GO:0016740">
    <property type="term" value="F:transferase activity"/>
    <property type="evidence" value="ECO:0007669"/>
    <property type="project" value="UniProtKB-KW"/>
</dbReference>
<keyword evidence="5" id="KW-0315">Glutamine amidotransferase</keyword>
<dbReference type="InterPro" id="IPR029062">
    <property type="entry name" value="Class_I_gatase-like"/>
</dbReference>
<evidence type="ECO:0000313" key="6">
    <source>
        <dbReference type="Proteomes" id="UP000515928"/>
    </source>
</evidence>
<dbReference type="Gene3D" id="3.40.50.880">
    <property type="match status" value="1"/>
</dbReference>
<evidence type="ECO:0000256" key="4">
    <source>
        <dbReference type="ARBA" id="ARBA00022825"/>
    </source>
</evidence>
<dbReference type="AlphaFoldDB" id="A0A7G9S144"/>
<evidence type="ECO:0000313" key="5">
    <source>
        <dbReference type="EMBL" id="QNN61569.1"/>
    </source>
</evidence>
<name>A0A7G9S144_9FIRM</name>
<keyword evidence="5" id="KW-0808">Transferase</keyword>
<dbReference type="EMBL" id="CP060715">
    <property type="protein sequence ID" value="QNN61569.1"/>
    <property type="molecule type" value="Genomic_DNA"/>
</dbReference>
<dbReference type="InterPro" id="IPR005320">
    <property type="entry name" value="Peptidase_S51"/>
</dbReference>
<dbReference type="GO" id="GO:0008236">
    <property type="term" value="F:serine-type peptidase activity"/>
    <property type="evidence" value="ECO:0007669"/>
    <property type="project" value="UniProtKB-KW"/>
</dbReference>
<proteinExistence type="inferred from homology"/>
<evidence type="ECO:0000256" key="3">
    <source>
        <dbReference type="ARBA" id="ARBA00022801"/>
    </source>
</evidence>
<dbReference type="SUPFAM" id="SSF52317">
    <property type="entry name" value="Class I glutamine amidotransferase-like"/>
    <property type="match status" value="1"/>
</dbReference>